<dbReference type="InterPro" id="IPR014001">
    <property type="entry name" value="Helicase_ATP-bd"/>
</dbReference>
<dbReference type="Gene3D" id="3.40.50.300">
    <property type="entry name" value="P-loop containing nucleotide triphosphate hydrolases"/>
    <property type="match status" value="3"/>
</dbReference>
<dbReference type="Pfam" id="PF04851">
    <property type="entry name" value="ResIII"/>
    <property type="match status" value="1"/>
</dbReference>
<feature type="domain" description="Helicase ATP-binding" evidence="16">
    <location>
        <begin position="230"/>
        <end position="404"/>
    </location>
</feature>
<evidence type="ECO:0000256" key="8">
    <source>
        <dbReference type="ARBA" id="ARBA00023125"/>
    </source>
</evidence>
<keyword evidence="8" id="KW-0238">DNA-binding</keyword>
<dbReference type="InterPro" id="IPR027417">
    <property type="entry name" value="P-loop_NTPase"/>
</dbReference>
<evidence type="ECO:0000256" key="1">
    <source>
        <dbReference type="ARBA" id="ARBA00004123"/>
    </source>
</evidence>
<comment type="similarity">
    <text evidence="2">Belongs to the helicase family. RAD25/XPB subfamily.</text>
</comment>
<evidence type="ECO:0000256" key="6">
    <source>
        <dbReference type="ARBA" id="ARBA00022806"/>
    </source>
</evidence>
<evidence type="ECO:0000256" key="5">
    <source>
        <dbReference type="ARBA" id="ARBA00022801"/>
    </source>
</evidence>
<dbReference type="GO" id="GO:0016787">
    <property type="term" value="F:hydrolase activity"/>
    <property type="evidence" value="ECO:0007669"/>
    <property type="project" value="UniProtKB-KW"/>
</dbReference>
<name>A0AAD5CHZ1_AMBAR</name>
<evidence type="ECO:0000256" key="9">
    <source>
        <dbReference type="ARBA" id="ARBA00023204"/>
    </source>
</evidence>
<keyword evidence="18" id="KW-1185">Reference proteome</keyword>
<feature type="region of interest" description="Disordered" evidence="15">
    <location>
        <begin position="1"/>
        <end position="49"/>
    </location>
</feature>
<evidence type="ECO:0000313" key="18">
    <source>
        <dbReference type="Proteomes" id="UP001206925"/>
    </source>
</evidence>
<evidence type="ECO:0000256" key="14">
    <source>
        <dbReference type="ARBA" id="ARBA00048988"/>
    </source>
</evidence>
<dbReference type="SUPFAM" id="SSF52540">
    <property type="entry name" value="P-loop containing nucleoside triphosphate hydrolases"/>
    <property type="match status" value="2"/>
</dbReference>
<evidence type="ECO:0000256" key="2">
    <source>
        <dbReference type="ARBA" id="ARBA00006637"/>
    </source>
</evidence>
<dbReference type="EC" id="5.6.2.4" evidence="13"/>
<dbReference type="FunFam" id="3.40.50.300:FF:000077">
    <property type="entry name" value="Probable DNA repair helicase RAD25"/>
    <property type="match status" value="1"/>
</dbReference>
<dbReference type="InterPro" id="IPR032438">
    <property type="entry name" value="ERCC3_RAD25_C"/>
</dbReference>
<organism evidence="17 18">
    <name type="scientific">Ambrosia artemisiifolia</name>
    <name type="common">Common ragweed</name>
    <dbReference type="NCBI Taxonomy" id="4212"/>
    <lineage>
        <taxon>Eukaryota</taxon>
        <taxon>Viridiplantae</taxon>
        <taxon>Streptophyta</taxon>
        <taxon>Embryophyta</taxon>
        <taxon>Tracheophyta</taxon>
        <taxon>Spermatophyta</taxon>
        <taxon>Magnoliopsida</taxon>
        <taxon>eudicotyledons</taxon>
        <taxon>Gunneridae</taxon>
        <taxon>Pentapetalae</taxon>
        <taxon>asterids</taxon>
        <taxon>campanulids</taxon>
        <taxon>Asterales</taxon>
        <taxon>Asteraceae</taxon>
        <taxon>Asteroideae</taxon>
        <taxon>Heliantheae alliance</taxon>
        <taxon>Heliantheae</taxon>
        <taxon>Ambrosia</taxon>
    </lineage>
</organism>
<evidence type="ECO:0000256" key="3">
    <source>
        <dbReference type="ARBA" id="ARBA00022741"/>
    </source>
</evidence>
<proteinExistence type="inferred from homology"/>
<dbReference type="GO" id="GO:0003677">
    <property type="term" value="F:DNA binding"/>
    <property type="evidence" value="ECO:0007669"/>
    <property type="project" value="UniProtKB-KW"/>
</dbReference>
<accession>A0AAD5CHZ1</accession>
<keyword evidence="4" id="KW-0227">DNA damage</keyword>
<evidence type="ECO:0000256" key="12">
    <source>
        <dbReference type="ARBA" id="ARBA00034617"/>
    </source>
</evidence>
<dbReference type="GO" id="GO:0043138">
    <property type="term" value="F:3'-5' DNA helicase activity"/>
    <property type="evidence" value="ECO:0007669"/>
    <property type="project" value="UniProtKB-EC"/>
</dbReference>
<evidence type="ECO:0000313" key="17">
    <source>
        <dbReference type="EMBL" id="KAI7741967.1"/>
    </source>
</evidence>
<feature type="compositionally biased region" description="Basic residues" evidence="15">
    <location>
        <begin position="670"/>
        <end position="679"/>
    </location>
</feature>
<dbReference type="Proteomes" id="UP001206925">
    <property type="component" value="Unassembled WGS sequence"/>
</dbReference>
<dbReference type="NCBIfam" id="TIGR00603">
    <property type="entry name" value="rad25"/>
    <property type="match status" value="1"/>
</dbReference>
<dbReference type="Pfam" id="PF13625">
    <property type="entry name" value="Helicase_C_3"/>
    <property type="match status" value="1"/>
</dbReference>
<evidence type="ECO:0000256" key="10">
    <source>
        <dbReference type="ARBA" id="ARBA00023235"/>
    </source>
</evidence>
<evidence type="ECO:0000256" key="13">
    <source>
        <dbReference type="ARBA" id="ARBA00034808"/>
    </source>
</evidence>
<dbReference type="SMART" id="SM00487">
    <property type="entry name" value="DEXDc"/>
    <property type="match status" value="1"/>
</dbReference>
<comment type="catalytic activity">
    <reaction evidence="14">
        <text>ATP + H2O = ADP + phosphate + H(+)</text>
        <dbReference type="Rhea" id="RHEA:13065"/>
        <dbReference type="ChEBI" id="CHEBI:15377"/>
        <dbReference type="ChEBI" id="CHEBI:15378"/>
        <dbReference type="ChEBI" id="CHEBI:30616"/>
        <dbReference type="ChEBI" id="CHEBI:43474"/>
        <dbReference type="ChEBI" id="CHEBI:456216"/>
        <dbReference type="EC" id="5.6.2.4"/>
    </reaction>
</comment>
<dbReference type="GO" id="GO:0006367">
    <property type="term" value="P:transcription initiation at RNA polymerase II promoter"/>
    <property type="evidence" value="ECO:0007669"/>
    <property type="project" value="InterPro"/>
</dbReference>
<dbReference type="PANTHER" id="PTHR11274">
    <property type="entry name" value="RAD25/XP-B DNA REPAIR HELICASE"/>
    <property type="match status" value="1"/>
</dbReference>
<dbReference type="Pfam" id="PF16203">
    <property type="entry name" value="ERCC3_RAD25_C"/>
    <property type="match status" value="2"/>
</dbReference>
<keyword evidence="3" id="KW-0547">Nucleotide-binding</keyword>
<evidence type="ECO:0000256" key="15">
    <source>
        <dbReference type="SAM" id="MobiDB-lite"/>
    </source>
</evidence>
<reference evidence="17" key="1">
    <citation type="submission" date="2022-06" db="EMBL/GenBank/DDBJ databases">
        <title>Uncovering the hologenomic basis of an extraordinary plant invasion.</title>
        <authorList>
            <person name="Bieker V.C."/>
            <person name="Martin M.D."/>
            <person name="Gilbert T."/>
            <person name="Hodgins K."/>
            <person name="Battlay P."/>
            <person name="Petersen B."/>
            <person name="Wilson J."/>
        </authorList>
    </citation>
    <scope>NUCLEOTIDE SEQUENCE</scope>
    <source>
        <strain evidence="17">AA19_3_7</strain>
        <tissue evidence="17">Leaf</tissue>
    </source>
</reference>
<dbReference type="InterPro" id="IPR050615">
    <property type="entry name" value="ATP-dep_DNA_Helicase"/>
</dbReference>
<dbReference type="PANTHER" id="PTHR11274:SF0">
    <property type="entry name" value="GENERAL TRANSCRIPTION AND DNA REPAIR FACTOR IIH HELICASE SUBUNIT XPB"/>
    <property type="match status" value="1"/>
</dbReference>
<dbReference type="CDD" id="cd18029">
    <property type="entry name" value="DEXHc_XPB"/>
    <property type="match status" value="1"/>
</dbReference>
<sequence length="679" mass="77428">MGHGEHSGRPSKRSKSSSKEDQRAAAFEDEDAYYVEDFNDDDRDGDGDGKKRDFTKLELKPDHANRPLWACADGRIFLETFSPLYKQAYDFLIAIAEPVCRPESMHEYNLTPHSLYAAVSVGLETETIISVLNKLSKTKLPKEMIDFIHASTANYGKVKLVLKKNRYLVLKRLLSDEVENVKQRCLPNALNYPMLEEYDFRNDTINPDLEMELKPQAQPRPYQEKSLSKMFGNGRARSGIIVLPCGAGKSLVGVSAACRIKKSCLCLATNAVSVDQWAFQFKLWSNIRDEHICRFTSDSKERFRGNAGVVVTTYNMVAFGGKRSEESEKIIEEIRNREWGLLLMDEAKFHLCFLHLNYVHVVPAHMFRKVISITKSHCKLGLTATLVREDERITDLNFLIGPKLYEANWLDLVKGGFIANVQCAEVWCPMTKEFFAEYLKKENSKKKQALYVMNPNKFRACEFLIRFHEQQRGDKIIVFADNLFALTEYAMKLRKPMIYGATSHIERTKILEAFKTSKDVNTVFLSKGRLQDRMAGGKEEYNAFFYSLVSTDTQEMYYSTKRQQFLIDQGYSFKVITSLPPPDAGSELSYHRLEDQLSLLGKVLSAGDELVGLEKLDDDTDDIALQKARARRLVGSMSAMSGAKGMLYQEFRTGQKGGIGKSKPKDPAKRHQLFKKRFV</sequence>
<dbReference type="GO" id="GO:0006289">
    <property type="term" value="P:nucleotide-excision repair"/>
    <property type="evidence" value="ECO:0007669"/>
    <property type="project" value="InterPro"/>
</dbReference>
<keyword evidence="11" id="KW-0539">Nucleus</keyword>
<dbReference type="AlphaFoldDB" id="A0AAD5CHZ1"/>
<evidence type="ECO:0000259" key="16">
    <source>
        <dbReference type="PROSITE" id="PS51192"/>
    </source>
</evidence>
<feature type="compositionally biased region" description="Acidic residues" evidence="15">
    <location>
        <begin position="27"/>
        <end position="45"/>
    </location>
</feature>
<comment type="subcellular location">
    <subcellularLocation>
        <location evidence="1">Nucleus</location>
    </subcellularLocation>
</comment>
<evidence type="ECO:0000256" key="11">
    <source>
        <dbReference type="ARBA" id="ARBA00023242"/>
    </source>
</evidence>
<dbReference type="PROSITE" id="PS51192">
    <property type="entry name" value="HELICASE_ATP_BIND_1"/>
    <property type="match status" value="1"/>
</dbReference>
<protein>
    <recommendedName>
        <fullName evidence="13">DNA 3'-5' helicase</fullName>
        <ecNumber evidence="13">5.6.2.4</ecNumber>
    </recommendedName>
</protein>
<keyword evidence="5" id="KW-0378">Hydrolase</keyword>
<feature type="region of interest" description="Disordered" evidence="15">
    <location>
        <begin position="655"/>
        <end position="679"/>
    </location>
</feature>
<evidence type="ECO:0000256" key="4">
    <source>
        <dbReference type="ARBA" id="ARBA00022763"/>
    </source>
</evidence>
<dbReference type="InterPro" id="IPR032830">
    <property type="entry name" value="XPB/Ssl2_N"/>
</dbReference>
<dbReference type="GO" id="GO:0005524">
    <property type="term" value="F:ATP binding"/>
    <property type="evidence" value="ECO:0007669"/>
    <property type="project" value="UniProtKB-KW"/>
</dbReference>
<gene>
    <name evidence="17" type="ORF">M8C21_008680</name>
</gene>
<evidence type="ECO:0000256" key="7">
    <source>
        <dbReference type="ARBA" id="ARBA00022840"/>
    </source>
</evidence>
<dbReference type="GO" id="GO:0000112">
    <property type="term" value="C:nucleotide-excision repair factor 3 complex"/>
    <property type="evidence" value="ECO:0007669"/>
    <property type="project" value="TreeGrafter"/>
</dbReference>
<dbReference type="InterPro" id="IPR006935">
    <property type="entry name" value="Helicase/UvrB_N"/>
</dbReference>
<comment type="catalytic activity">
    <reaction evidence="12">
        <text>Couples ATP hydrolysis with the unwinding of duplex DNA by translocating in the 3'-5' direction.</text>
        <dbReference type="EC" id="5.6.2.4"/>
    </reaction>
</comment>
<keyword evidence="9" id="KW-0234">DNA repair</keyword>
<keyword evidence="7" id="KW-0067">ATP-binding</keyword>
<dbReference type="GO" id="GO:0005675">
    <property type="term" value="C:transcription factor TFIIH holo complex"/>
    <property type="evidence" value="ECO:0007669"/>
    <property type="project" value="TreeGrafter"/>
</dbReference>
<keyword evidence="10" id="KW-0413">Isomerase</keyword>
<keyword evidence="6" id="KW-0347">Helicase</keyword>
<dbReference type="GO" id="GO:0097550">
    <property type="term" value="C:transcription preinitiation complex"/>
    <property type="evidence" value="ECO:0007669"/>
    <property type="project" value="TreeGrafter"/>
</dbReference>
<comment type="caution">
    <text evidence="17">The sequence shown here is derived from an EMBL/GenBank/DDBJ whole genome shotgun (WGS) entry which is preliminary data.</text>
</comment>
<dbReference type="EMBL" id="JAMZMK010008098">
    <property type="protein sequence ID" value="KAI7741967.1"/>
    <property type="molecule type" value="Genomic_DNA"/>
</dbReference>
<dbReference type="InterPro" id="IPR001161">
    <property type="entry name" value="XPB/Ssl2"/>
</dbReference>